<feature type="transmembrane region" description="Helical" evidence="1">
    <location>
        <begin position="112"/>
        <end position="129"/>
    </location>
</feature>
<evidence type="ECO:0000256" key="2">
    <source>
        <dbReference type="SAM" id="SignalP"/>
    </source>
</evidence>
<dbReference type="GO" id="GO:0050267">
    <property type="term" value="F:rubber cis-polyprenylcistransferase activity"/>
    <property type="evidence" value="ECO:0007669"/>
    <property type="project" value="UniProtKB-EC"/>
</dbReference>
<dbReference type="AlphaFoldDB" id="G1EJ42"/>
<proteinExistence type="evidence at transcript level"/>
<keyword evidence="2" id="KW-0732">Signal</keyword>
<feature type="signal peptide" evidence="2">
    <location>
        <begin position="1"/>
        <end position="36"/>
    </location>
</feature>
<keyword evidence="1" id="KW-0812">Transmembrane</keyword>
<protein>
    <submittedName>
        <fullName evidence="3">Cis-prenyltransferase</fullName>
        <ecNumber evidence="3">2.5.1.20</ecNumber>
    </submittedName>
</protein>
<evidence type="ECO:0000256" key="1">
    <source>
        <dbReference type="SAM" id="Phobius"/>
    </source>
</evidence>
<evidence type="ECO:0000313" key="3">
    <source>
        <dbReference type="EMBL" id="AEL00438.2"/>
    </source>
</evidence>
<keyword evidence="1" id="KW-1133">Transmembrane helix</keyword>
<dbReference type="EMBL" id="JN108023">
    <property type="protein sequence ID" value="AEL00438.2"/>
    <property type="molecule type" value="mRNA"/>
</dbReference>
<feature type="transmembrane region" description="Helical" evidence="1">
    <location>
        <begin position="141"/>
        <end position="160"/>
    </location>
</feature>
<feature type="transmembrane region" description="Helical" evidence="1">
    <location>
        <begin position="186"/>
        <end position="206"/>
    </location>
</feature>
<keyword evidence="3" id="KW-0808">Transferase</keyword>
<name>G1EJ42_GINBI</name>
<organism evidence="3">
    <name type="scientific">Ginkgo biloba</name>
    <name type="common">Ginkgo</name>
    <name type="synonym">Maidenhair tree</name>
    <dbReference type="NCBI Taxonomy" id="3311"/>
    <lineage>
        <taxon>Eukaryota</taxon>
        <taxon>Viridiplantae</taxon>
        <taxon>Streptophyta</taxon>
        <taxon>Embryophyta</taxon>
        <taxon>Tracheophyta</taxon>
        <taxon>Spermatophyta</taxon>
        <taxon>Ginkgoidae</taxon>
        <taxon>Ginkgoales</taxon>
        <taxon>Ginkgoaceae</taxon>
        <taxon>Ginkgo</taxon>
    </lineage>
</organism>
<keyword evidence="1" id="KW-0472">Membrane</keyword>
<dbReference type="EC" id="2.5.1.20" evidence="3"/>
<reference evidence="3" key="1">
    <citation type="submission" date="2011-08" db="EMBL/GenBank/DDBJ databases">
        <authorList>
            <person name="You C."/>
            <person name="Zhou C.H."/>
            <person name="Zhao D.Q."/>
            <person name="Liang C.B."/>
        </authorList>
    </citation>
    <scope>NUCLEOTIDE SEQUENCE</scope>
</reference>
<feature type="chain" id="PRO_5003412119" evidence="2">
    <location>
        <begin position="37"/>
        <end position="262"/>
    </location>
</feature>
<sequence>MTEGSVPARNLTLLSSDASLLSLLLLCLIACDCVSTERRLTGTRDAPNASDQRRHKATRYGEQESCEEIRKRVDPRGRWKYITVYAFSIENLSEIRLREIQWIQRRRTLMGWSWKKVSSMHMIFAYVLWVKRQDVAVSKSITSYMVVPVFLLKLIGLIKIKAARDNEKRGMGTYVVREDGLQSSKCVLLIAVCYTSTWLIIWHRYFIVVCQSRLIRTSGETRLSSPSLAKCIDSNFWGDPSEQLPTLADYKLHTVFPCTVAI</sequence>
<accession>G1EJ42</accession>